<keyword evidence="5 8" id="KW-0812">Transmembrane</keyword>
<comment type="subcellular location">
    <subcellularLocation>
        <location evidence="1">Cell membrane</location>
        <topology evidence="1">Multi-pass membrane protein</topology>
    </subcellularLocation>
</comment>
<reference evidence="9 10" key="1">
    <citation type="submission" date="2016-10" db="EMBL/GenBank/DDBJ databases">
        <authorList>
            <person name="de Groot N.N."/>
        </authorList>
    </citation>
    <scope>NUCLEOTIDE SEQUENCE [LARGE SCALE GENOMIC DNA]</scope>
    <source>
        <strain evidence="9 10">CGMCC 1.9159</strain>
    </source>
</reference>
<dbReference type="STRING" id="686624.SAMN04488242_2510"/>
<dbReference type="FunFam" id="1.10.3470.10:FF:000001">
    <property type="entry name" value="Vitamin B12 ABC transporter permease BtuC"/>
    <property type="match status" value="1"/>
</dbReference>
<evidence type="ECO:0000256" key="5">
    <source>
        <dbReference type="ARBA" id="ARBA00022692"/>
    </source>
</evidence>
<evidence type="ECO:0000256" key="8">
    <source>
        <dbReference type="SAM" id="Phobius"/>
    </source>
</evidence>
<protein>
    <submittedName>
        <fullName evidence="9">Iron complex transport system permease protein</fullName>
    </submittedName>
</protein>
<name>A0A1G9MAK8_9ACTN</name>
<evidence type="ECO:0000313" key="10">
    <source>
        <dbReference type="Proteomes" id="UP000199475"/>
    </source>
</evidence>
<dbReference type="SUPFAM" id="SSF81345">
    <property type="entry name" value="ABC transporter involved in vitamin B12 uptake, BtuC"/>
    <property type="match status" value="1"/>
</dbReference>
<dbReference type="PANTHER" id="PTHR30472">
    <property type="entry name" value="FERRIC ENTEROBACTIN TRANSPORT SYSTEM PERMEASE PROTEIN"/>
    <property type="match status" value="1"/>
</dbReference>
<dbReference type="CDD" id="cd06550">
    <property type="entry name" value="TM_ABC_iron-siderophores_like"/>
    <property type="match status" value="1"/>
</dbReference>
<dbReference type="InterPro" id="IPR037294">
    <property type="entry name" value="ABC_BtuC-like"/>
</dbReference>
<feature type="transmembrane region" description="Helical" evidence="8">
    <location>
        <begin position="91"/>
        <end position="111"/>
    </location>
</feature>
<evidence type="ECO:0000256" key="2">
    <source>
        <dbReference type="ARBA" id="ARBA00007935"/>
    </source>
</evidence>
<evidence type="ECO:0000256" key="1">
    <source>
        <dbReference type="ARBA" id="ARBA00004651"/>
    </source>
</evidence>
<feature type="transmembrane region" description="Helical" evidence="8">
    <location>
        <begin position="148"/>
        <end position="173"/>
    </location>
</feature>
<evidence type="ECO:0000256" key="6">
    <source>
        <dbReference type="ARBA" id="ARBA00022989"/>
    </source>
</evidence>
<keyword evidence="6 8" id="KW-1133">Transmembrane helix</keyword>
<evidence type="ECO:0000256" key="7">
    <source>
        <dbReference type="ARBA" id="ARBA00023136"/>
    </source>
</evidence>
<keyword evidence="7 8" id="KW-0472">Membrane</keyword>
<gene>
    <name evidence="9" type="ORF">SAMN04488242_2510</name>
</gene>
<feature type="transmembrane region" description="Helical" evidence="8">
    <location>
        <begin position="306"/>
        <end position="324"/>
    </location>
</feature>
<proteinExistence type="inferred from homology"/>
<dbReference type="GO" id="GO:0022857">
    <property type="term" value="F:transmembrane transporter activity"/>
    <property type="evidence" value="ECO:0007669"/>
    <property type="project" value="InterPro"/>
</dbReference>
<feature type="transmembrane region" description="Helical" evidence="8">
    <location>
        <begin position="278"/>
        <end position="300"/>
    </location>
</feature>
<feature type="transmembrane region" description="Helical" evidence="8">
    <location>
        <begin position="117"/>
        <end position="136"/>
    </location>
</feature>
<dbReference type="GO" id="GO:0005886">
    <property type="term" value="C:plasma membrane"/>
    <property type="evidence" value="ECO:0007669"/>
    <property type="project" value="UniProtKB-SubCell"/>
</dbReference>
<feature type="transmembrane region" description="Helical" evidence="8">
    <location>
        <begin position="252"/>
        <end position="271"/>
    </location>
</feature>
<keyword evidence="10" id="KW-1185">Reference proteome</keyword>
<dbReference type="Pfam" id="PF01032">
    <property type="entry name" value="FecCD"/>
    <property type="match status" value="1"/>
</dbReference>
<dbReference type="AlphaFoldDB" id="A0A1G9MAK8"/>
<dbReference type="InterPro" id="IPR000522">
    <property type="entry name" value="ABC_transptr_permease_BtuC"/>
</dbReference>
<dbReference type="RefSeq" id="WP_093252799.1">
    <property type="nucleotide sequence ID" value="NZ_FNGP01000005.1"/>
</dbReference>
<feature type="transmembrane region" description="Helical" evidence="8">
    <location>
        <begin position="193"/>
        <end position="215"/>
    </location>
</feature>
<sequence>MSNRRRYAVAAPVLVGVVVLLAFGSLAVGARSTGPDVVWSALTTPGTADGDHLVVLARLARTVDGLVVGASLGLAGATMQAITRNPLADPGILGVNAGASVAVILALALGVGSLPGIALAATVGALVAFVVVYAIAALSPGGPQPITLAIGGAAVGAGLTSVVAAIALLRPAALERFRFWQAGVLGTRGVESVPGVAVFLVVGAVLCLATARTLNQLALGDDVARSLGSHVAAVRVLAALGAVMLAGTATALVGPIGFVGLVVPHLVRLTCGPDHRFLLPLSMLAGAALLLGADIVGRTAAPPGEIAVGIMTALLGAPVMVVLVHRRVRVRL</sequence>
<keyword evidence="3" id="KW-0813">Transport</keyword>
<dbReference type="Proteomes" id="UP000199475">
    <property type="component" value="Unassembled WGS sequence"/>
</dbReference>
<evidence type="ECO:0000256" key="3">
    <source>
        <dbReference type="ARBA" id="ARBA00022448"/>
    </source>
</evidence>
<organism evidence="9 10">
    <name type="scientific">Tessaracoccus oleiagri</name>
    <dbReference type="NCBI Taxonomy" id="686624"/>
    <lineage>
        <taxon>Bacteria</taxon>
        <taxon>Bacillati</taxon>
        <taxon>Actinomycetota</taxon>
        <taxon>Actinomycetes</taxon>
        <taxon>Propionibacteriales</taxon>
        <taxon>Propionibacteriaceae</taxon>
        <taxon>Tessaracoccus</taxon>
    </lineage>
</organism>
<dbReference type="EMBL" id="FNGP01000005">
    <property type="protein sequence ID" value="SDL71322.1"/>
    <property type="molecule type" value="Genomic_DNA"/>
</dbReference>
<comment type="similarity">
    <text evidence="2">Belongs to the binding-protein-dependent transport system permease family. FecCD subfamily.</text>
</comment>
<dbReference type="GO" id="GO:0033214">
    <property type="term" value="P:siderophore-iron import into cell"/>
    <property type="evidence" value="ECO:0007669"/>
    <property type="project" value="TreeGrafter"/>
</dbReference>
<dbReference type="PANTHER" id="PTHR30472:SF1">
    <property type="entry name" value="FE(3+) DICITRATE TRANSPORT SYSTEM PERMEASE PROTEIN FECC-RELATED"/>
    <property type="match status" value="1"/>
</dbReference>
<keyword evidence="4" id="KW-1003">Cell membrane</keyword>
<evidence type="ECO:0000256" key="4">
    <source>
        <dbReference type="ARBA" id="ARBA00022475"/>
    </source>
</evidence>
<evidence type="ECO:0000313" key="9">
    <source>
        <dbReference type="EMBL" id="SDL71322.1"/>
    </source>
</evidence>
<dbReference type="Gene3D" id="1.10.3470.10">
    <property type="entry name" value="ABC transporter involved in vitamin B12 uptake, BtuC"/>
    <property type="match status" value="1"/>
</dbReference>
<dbReference type="OrthoDB" id="9782305at2"/>
<accession>A0A1G9MAK8</accession>